<evidence type="ECO:0000313" key="3">
    <source>
        <dbReference type="Proteomes" id="UP000603865"/>
    </source>
</evidence>
<dbReference type="RefSeq" id="WP_189091494.1">
    <property type="nucleotide sequence ID" value="NZ_BMQL01000019.1"/>
</dbReference>
<name>A0A918F7L7_9DEIO</name>
<feature type="region of interest" description="Disordered" evidence="1">
    <location>
        <begin position="441"/>
        <end position="467"/>
    </location>
</feature>
<comment type="caution">
    <text evidence="2">The sequence shown here is derived from an EMBL/GenBank/DDBJ whole genome shotgun (WGS) entry which is preliminary data.</text>
</comment>
<reference evidence="2" key="2">
    <citation type="submission" date="2020-09" db="EMBL/GenBank/DDBJ databases">
        <authorList>
            <person name="Sun Q."/>
            <person name="Ohkuma M."/>
        </authorList>
    </citation>
    <scope>NUCLEOTIDE SEQUENCE</scope>
    <source>
        <strain evidence="2">JCM 31311</strain>
    </source>
</reference>
<gene>
    <name evidence="2" type="ORF">GCM10008957_31690</name>
</gene>
<dbReference type="AlphaFoldDB" id="A0A918F7L7"/>
<dbReference type="EMBL" id="BMQL01000019">
    <property type="protein sequence ID" value="GGR16712.1"/>
    <property type="molecule type" value="Genomic_DNA"/>
</dbReference>
<evidence type="ECO:0000256" key="1">
    <source>
        <dbReference type="SAM" id="MobiDB-lite"/>
    </source>
</evidence>
<protein>
    <submittedName>
        <fullName evidence="2">Uncharacterized protein</fullName>
    </submittedName>
</protein>
<accession>A0A918F7L7</accession>
<reference evidence="2" key="1">
    <citation type="journal article" date="2014" name="Int. J. Syst. Evol. Microbiol.">
        <title>Complete genome sequence of Corynebacterium casei LMG S-19264T (=DSM 44701T), isolated from a smear-ripened cheese.</title>
        <authorList>
            <consortium name="US DOE Joint Genome Institute (JGI-PGF)"/>
            <person name="Walter F."/>
            <person name="Albersmeier A."/>
            <person name="Kalinowski J."/>
            <person name="Ruckert C."/>
        </authorList>
    </citation>
    <scope>NUCLEOTIDE SEQUENCE</scope>
    <source>
        <strain evidence="2">JCM 31311</strain>
    </source>
</reference>
<keyword evidence="3" id="KW-1185">Reference proteome</keyword>
<sequence length="467" mass="50325">MVRGLLAARASLDAPPTPQEGVNLASIAAQVVQSRLARLPTEQLSQDPADLAGLLSLFEDGLDGYPNDARPRLIRVLRGLAESDDDVQGALKDLRSLCGAGFTVDFTGGTRAVKAAEVEIEALHTRLYPEGGGLQGLIPNQVGEFALAGASSLEWVPSRNRRGIERVAVVPAEEIRIRRDLTTRQLVYQQWGYGSTVTLDPLTYRHVALVTAGRRPHGIPLFIAALASLERKRQLLVAEQRVINLMARSALVQAKIDQPTPEQLGLRGVTISDPRYMQAVVAFYNAAADLIAGSSESGIYVGTKGTEITVLPISQNAAGAPEVTRGNQHRVWNALGTQPFLRGEMDSTTQALAQVTIPLVYAQAVMIDGGLAQALEFGFNLHLRLAGIPAQAFVKFTPPKSPFQLEEATALLRRAEAHERLAALFGPAWAQAAMREFDITENDDQRAPKWWNPSPPPSTPASGGPTP</sequence>
<proteinExistence type="predicted"/>
<dbReference type="Proteomes" id="UP000603865">
    <property type="component" value="Unassembled WGS sequence"/>
</dbReference>
<evidence type="ECO:0000313" key="2">
    <source>
        <dbReference type="EMBL" id="GGR16712.1"/>
    </source>
</evidence>
<organism evidence="2 3">
    <name type="scientific">Deinococcus ruber</name>
    <dbReference type="NCBI Taxonomy" id="1848197"/>
    <lineage>
        <taxon>Bacteria</taxon>
        <taxon>Thermotogati</taxon>
        <taxon>Deinococcota</taxon>
        <taxon>Deinococci</taxon>
        <taxon>Deinococcales</taxon>
        <taxon>Deinococcaceae</taxon>
        <taxon>Deinococcus</taxon>
    </lineage>
</organism>